<reference evidence="6 8" key="2">
    <citation type="submission" date="2018-06" db="EMBL/GenBank/DDBJ databases">
        <authorList>
            <consortium name="Pathogen Informatics"/>
            <person name="Doyle S."/>
        </authorList>
    </citation>
    <scope>NUCLEOTIDE SEQUENCE [LARGE SCALE GENOMIC DNA]</scope>
    <source>
        <strain evidence="6 8">NCTC12239</strain>
    </source>
</reference>
<accession>A0A378JXV9</accession>
<dbReference type="InterPro" id="IPR036770">
    <property type="entry name" value="Ankyrin_rpt-contain_sf"/>
</dbReference>
<dbReference type="Gene3D" id="1.10.840.10">
    <property type="entry name" value="Ras guanine-nucleotide exchange factors catalytic domain"/>
    <property type="match status" value="1"/>
</dbReference>
<dbReference type="OrthoDB" id="5649125at2"/>
<evidence type="ECO:0000256" key="3">
    <source>
        <dbReference type="SAM" id="MobiDB-lite"/>
    </source>
</evidence>
<dbReference type="Proteomes" id="UP000254040">
    <property type="component" value="Unassembled WGS sequence"/>
</dbReference>
<dbReference type="Pfam" id="PF00617">
    <property type="entry name" value="RasGEF"/>
    <property type="match status" value="1"/>
</dbReference>
<feature type="region of interest" description="Disordered" evidence="3">
    <location>
        <begin position="935"/>
        <end position="958"/>
    </location>
</feature>
<organism evidence="6 8">
    <name type="scientific">Legionella moravica</name>
    <dbReference type="NCBI Taxonomy" id="39962"/>
    <lineage>
        <taxon>Bacteria</taxon>
        <taxon>Pseudomonadati</taxon>
        <taxon>Pseudomonadota</taxon>
        <taxon>Gammaproteobacteria</taxon>
        <taxon>Legionellales</taxon>
        <taxon>Legionellaceae</taxon>
        <taxon>Legionella</taxon>
    </lineage>
</organism>
<dbReference type="SUPFAM" id="SSF48403">
    <property type="entry name" value="Ankyrin repeat"/>
    <property type="match status" value="1"/>
</dbReference>
<evidence type="ECO:0000256" key="2">
    <source>
        <dbReference type="PROSITE-ProRule" id="PRU00023"/>
    </source>
</evidence>
<feature type="compositionally biased region" description="Polar residues" evidence="3">
    <location>
        <begin position="234"/>
        <end position="244"/>
    </location>
</feature>
<dbReference type="PANTHER" id="PTHR23113">
    <property type="entry name" value="GUANINE NUCLEOTIDE EXCHANGE FACTOR"/>
    <property type="match status" value="1"/>
</dbReference>
<keyword evidence="7" id="KW-1185">Reference proteome</keyword>
<evidence type="ECO:0000259" key="4">
    <source>
        <dbReference type="PROSITE" id="PS50009"/>
    </source>
</evidence>
<dbReference type="PROSITE" id="PS50088">
    <property type="entry name" value="ANK_REPEAT"/>
    <property type="match status" value="1"/>
</dbReference>
<dbReference type="InterPro" id="IPR036964">
    <property type="entry name" value="RASGEF_cat_dom_sf"/>
</dbReference>
<dbReference type="EMBL" id="LNYN01000014">
    <property type="protein sequence ID" value="KTD35291.1"/>
    <property type="molecule type" value="Genomic_DNA"/>
</dbReference>
<dbReference type="RefSeq" id="WP_051190629.1">
    <property type="nucleotide sequence ID" value="NZ_CAAAJG010000030.1"/>
</dbReference>
<dbReference type="PROSITE" id="PS50009">
    <property type="entry name" value="RASGEF_CAT"/>
    <property type="match status" value="1"/>
</dbReference>
<dbReference type="InterPro" id="IPR002110">
    <property type="entry name" value="Ankyrin_rpt"/>
</dbReference>
<keyword evidence="1" id="KW-0344">Guanine-nucleotide releasing factor</keyword>
<sequence>MNKERIQALINSDLDESEIAKELINWFIIEPDLIHSRYILDRTVFHLLVIKNKPLVLNELLEDTSWNILQTKPWLEIAATPDRNGFTLFHYTAQSDEIASATMDVLFKFLPKHVNVPNNLGNTPLHEAVIAQKLWAVKKLVDNKCDRSVKNNHKKTALELPEINPKLRLALLAIDLSKLKSLDLRFRSPASSHGEASPSSLGSLRESCPLLSTGRSSDASSSTSRSIEPLHSSLRYSDQGMSESDTSDFDLDHEAEVDGIEVIGNKKVFQLLKNLVINYQTNKRSVISASLLYEFNELCTKSLLSDDFVLSQEPFFQNPENSELIHNIISGMYLRVDALYSRIQNKTSTLNNDFLYMLAPHISIADSNPLCPPEFNSETKESQALENLWLLTACQTSHTSTRKFDFTMITHRAIGILSSLSLLQLLIHLRSLYPYFDKDQKIVANFIVTQLIYYKAIDAVKPKTKTAIQLRFLAKLNTDEEKGLGQLGVDINNHLFKINDLCSTYLKRPLLRNYYILNQGISSPDIIKFNPSFDTIVDQALSKTRAKRDEEVQIIAHELRMFTVSFYQKVSITEFHNKNWEKMDLCPNSEKEEHHCDSNCVTVGKSTLAPNIIEFTENFNKLSNYFVVKILDQPIKNLKNALQLLIEIGQALCPLNDEQYPDINHLMVISSIINNTNISRLVNFARDLSAEDNAYLQEIDTITSGTKNYLMMRNVYSQFRTTLPFLGLIKRDITFAHDGNAHSEPLVRAEAFGELLKNLLSIKILINFERTHFRTDFPVFLKAYQCLDEDNVLRASLRKKPRKNDVIHWEHSIENMSCNLNTLIKDYLSNDIIPSVITSKKTYKPKHLPSFLINSIKSLIKTFKREFDPSHPEHNDNLFILLSILSKLSIAIPELFRVNQFYYKEDELTVMKSVHLLLVKLNELKKSIQPSMPLLLEQKDKKNPDDNDTELGKTSKKRRSSHFLPGYSIFKSGIERQDIAVAGCSSDACSATEQVLK</sequence>
<dbReference type="InterPro" id="IPR001895">
    <property type="entry name" value="RASGEF_cat_dom"/>
</dbReference>
<proteinExistence type="predicted"/>
<feature type="repeat" description="ANK" evidence="2">
    <location>
        <begin position="120"/>
        <end position="152"/>
    </location>
</feature>
<dbReference type="AlphaFoldDB" id="A0A378JXV9"/>
<feature type="compositionally biased region" description="Low complexity" evidence="3">
    <location>
        <begin position="212"/>
        <end position="226"/>
    </location>
</feature>
<evidence type="ECO:0000313" key="6">
    <source>
        <dbReference type="EMBL" id="STX62322.1"/>
    </source>
</evidence>
<reference evidence="5 7" key="1">
    <citation type="submission" date="2015-11" db="EMBL/GenBank/DDBJ databases">
        <title>Genomic analysis of 38 Legionella species identifies large and diverse effector repertoires.</title>
        <authorList>
            <person name="Burstein D."/>
            <person name="Amaro F."/>
            <person name="Zusman T."/>
            <person name="Lifshitz Z."/>
            <person name="Cohen O."/>
            <person name="Gilbert J.A."/>
            <person name="Pupko T."/>
            <person name="Shuman H.A."/>
            <person name="Segal G."/>
        </authorList>
    </citation>
    <scope>NUCLEOTIDE SEQUENCE [LARGE SCALE GENOMIC DNA]</scope>
    <source>
        <strain evidence="5 7">ATCC 43877</strain>
    </source>
</reference>
<gene>
    <name evidence="5" type="ORF">Lmor_0738</name>
    <name evidence="6" type="ORF">NCTC12239_01244</name>
</gene>
<evidence type="ECO:0000313" key="8">
    <source>
        <dbReference type="Proteomes" id="UP000254040"/>
    </source>
</evidence>
<feature type="compositionally biased region" description="Basic and acidic residues" evidence="3">
    <location>
        <begin position="937"/>
        <end position="953"/>
    </location>
</feature>
<dbReference type="InterPro" id="IPR023578">
    <property type="entry name" value="Ras_GEF_dom_sf"/>
</dbReference>
<dbReference type="SMART" id="SM00147">
    <property type="entry name" value="RasGEF"/>
    <property type="match status" value="1"/>
</dbReference>
<dbReference type="GO" id="GO:0005085">
    <property type="term" value="F:guanyl-nucleotide exchange factor activity"/>
    <property type="evidence" value="ECO:0007669"/>
    <property type="project" value="UniProtKB-KW"/>
</dbReference>
<dbReference type="GO" id="GO:0007265">
    <property type="term" value="P:Ras protein signal transduction"/>
    <property type="evidence" value="ECO:0007669"/>
    <property type="project" value="TreeGrafter"/>
</dbReference>
<dbReference type="EMBL" id="UGOG01000001">
    <property type="protein sequence ID" value="STX62322.1"/>
    <property type="molecule type" value="Genomic_DNA"/>
</dbReference>
<dbReference type="InterPro" id="IPR008937">
    <property type="entry name" value="Ras-like_GEF"/>
</dbReference>
<name>A0A378JXV9_9GAMM</name>
<dbReference type="Proteomes" id="UP000054985">
    <property type="component" value="Unassembled WGS sequence"/>
</dbReference>
<evidence type="ECO:0000313" key="5">
    <source>
        <dbReference type="EMBL" id="KTD35291.1"/>
    </source>
</evidence>
<feature type="region of interest" description="Disordered" evidence="3">
    <location>
        <begin position="211"/>
        <end position="248"/>
    </location>
</feature>
<feature type="domain" description="Ras-GEF" evidence="4">
    <location>
        <begin position="551"/>
        <end position="802"/>
    </location>
</feature>
<dbReference type="GO" id="GO:0005886">
    <property type="term" value="C:plasma membrane"/>
    <property type="evidence" value="ECO:0007669"/>
    <property type="project" value="TreeGrafter"/>
</dbReference>
<keyword evidence="2" id="KW-0040">ANK repeat</keyword>
<dbReference type="SUPFAM" id="SSF48366">
    <property type="entry name" value="Ras GEF"/>
    <property type="match status" value="1"/>
</dbReference>
<dbReference type="STRING" id="39962.Lmor_0738"/>
<dbReference type="PANTHER" id="PTHR23113:SF368">
    <property type="entry name" value="CELL DIVISION CONTROL PROTEIN 25"/>
    <property type="match status" value="1"/>
</dbReference>
<protein>
    <submittedName>
        <fullName evidence="5 6">RasGEF domain</fullName>
    </submittedName>
</protein>
<dbReference type="Gene3D" id="1.25.40.20">
    <property type="entry name" value="Ankyrin repeat-containing domain"/>
    <property type="match status" value="1"/>
</dbReference>
<evidence type="ECO:0000313" key="7">
    <source>
        <dbReference type="Proteomes" id="UP000054985"/>
    </source>
</evidence>
<evidence type="ECO:0000256" key="1">
    <source>
        <dbReference type="ARBA" id="ARBA00022658"/>
    </source>
</evidence>